<evidence type="ECO:0000256" key="3">
    <source>
        <dbReference type="PROSITE-ProRule" id="PRU00023"/>
    </source>
</evidence>
<dbReference type="SMART" id="SM00248">
    <property type="entry name" value="ANK"/>
    <property type="match status" value="5"/>
</dbReference>
<feature type="repeat" description="ANK" evidence="3">
    <location>
        <begin position="204"/>
        <end position="236"/>
    </location>
</feature>
<evidence type="ECO:0000313" key="5">
    <source>
        <dbReference type="Proteomes" id="UP000828390"/>
    </source>
</evidence>
<dbReference type="PANTHER" id="PTHR46680:SF3">
    <property type="entry name" value="NF-KAPPA-B INHIBITOR CACTUS"/>
    <property type="match status" value="1"/>
</dbReference>
<dbReference type="Proteomes" id="UP000828390">
    <property type="component" value="Unassembled WGS sequence"/>
</dbReference>
<dbReference type="SUPFAM" id="SSF48403">
    <property type="entry name" value="Ankyrin repeat"/>
    <property type="match status" value="1"/>
</dbReference>
<dbReference type="AlphaFoldDB" id="A0A9D4ELN9"/>
<protein>
    <submittedName>
        <fullName evidence="4">Uncharacterized protein</fullName>
    </submittedName>
</protein>
<accession>A0A9D4ELN9</accession>
<keyword evidence="2 3" id="KW-0040">ANK repeat</keyword>
<dbReference type="PRINTS" id="PR01415">
    <property type="entry name" value="ANKYRIN"/>
</dbReference>
<dbReference type="Pfam" id="PF13637">
    <property type="entry name" value="Ank_4"/>
    <property type="match status" value="1"/>
</dbReference>
<dbReference type="PROSITE" id="PS50297">
    <property type="entry name" value="ANK_REP_REGION"/>
    <property type="match status" value="3"/>
</dbReference>
<name>A0A9D4ELN9_DREPO</name>
<dbReference type="InterPro" id="IPR051070">
    <property type="entry name" value="NF-kappa-B_inhibitor"/>
</dbReference>
<comment type="caution">
    <text evidence="4">The sequence shown here is derived from an EMBL/GenBank/DDBJ whole genome shotgun (WGS) entry which is preliminary data.</text>
</comment>
<dbReference type="PANTHER" id="PTHR46680">
    <property type="entry name" value="NF-KAPPA-B INHIBITOR ALPHA"/>
    <property type="match status" value="1"/>
</dbReference>
<gene>
    <name evidence="4" type="ORF">DPMN_158082</name>
</gene>
<dbReference type="InterPro" id="IPR002110">
    <property type="entry name" value="Ankyrin_rpt"/>
</dbReference>
<dbReference type="EMBL" id="JAIWYP010000008">
    <property type="protein sequence ID" value="KAH3780270.1"/>
    <property type="molecule type" value="Genomic_DNA"/>
</dbReference>
<dbReference type="PROSITE" id="PS50088">
    <property type="entry name" value="ANK_REPEAT"/>
    <property type="match status" value="3"/>
</dbReference>
<dbReference type="GO" id="GO:0071356">
    <property type="term" value="P:cellular response to tumor necrosis factor"/>
    <property type="evidence" value="ECO:0007669"/>
    <property type="project" value="TreeGrafter"/>
</dbReference>
<dbReference type="GO" id="GO:0005829">
    <property type="term" value="C:cytosol"/>
    <property type="evidence" value="ECO:0007669"/>
    <property type="project" value="TreeGrafter"/>
</dbReference>
<feature type="repeat" description="ANK" evidence="3">
    <location>
        <begin position="309"/>
        <end position="342"/>
    </location>
</feature>
<dbReference type="GO" id="GO:0051059">
    <property type="term" value="F:NF-kappaB binding"/>
    <property type="evidence" value="ECO:0007669"/>
    <property type="project" value="TreeGrafter"/>
</dbReference>
<feature type="repeat" description="ANK" evidence="3">
    <location>
        <begin position="275"/>
        <end position="307"/>
    </location>
</feature>
<evidence type="ECO:0000256" key="2">
    <source>
        <dbReference type="ARBA" id="ARBA00023043"/>
    </source>
</evidence>
<dbReference type="OrthoDB" id="20727at2759"/>
<sequence length="382" mass="42648">MNMADRHTDLDSNVEPDECPSKIDLCRTLPASQLYSKVGVAVSDECGEHLYKQATLAEIGSCQDKELNQPNQHTNGVAVRDERGKHMHEQFQLVEVESCKDKEPHGQKENVQETKEIAQRLSDICLHEQAIEHGTETLNAERTGDIEKHIIDDFTYTCIDAEGDTPLHLAIICLFTIEQIYCIINTILKRFPDHDVLNHQNDKYRQTPLHLAVHTGRTDIVRCLLGLGAQTTLQDSQLRTPAHIACLKGDRASLNALLEADDNEPTRCVSFYDNQGQTCLHTAVLNRKCELVHILLDHGADINAPERRSGRTVLHFAAEAGDIRMVSLLLANEGLELDALTFSGYTALQLAIGRPKSMSEVIALLRPFYPADENLTMLDADD</sequence>
<proteinExistence type="predicted"/>
<organism evidence="4 5">
    <name type="scientific">Dreissena polymorpha</name>
    <name type="common">Zebra mussel</name>
    <name type="synonym">Mytilus polymorpha</name>
    <dbReference type="NCBI Taxonomy" id="45954"/>
    <lineage>
        <taxon>Eukaryota</taxon>
        <taxon>Metazoa</taxon>
        <taxon>Spiralia</taxon>
        <taxon>Lophotrochozoa</taxon>
        <taxon>Mollusca</taxon>
        <taxon>Bivalvia</taxon>
        <taxon>Autobranchia</taxon>
        <taxon>Heteroconchia</taxon>
        <taxon>Euheterodonta</taxon>
        <taxon>Imparidentia</taxon>
        <taxon>Neoheterodontei</taxon>
        <taxon>Myida</taxon>
        <taxon>Dreissenoidea</taxon>
        <taxon>Dreissenidae</taxon>
        <taxon>Dreissena</taxon>
    </lineage>
</organism>
<evidence type="ECO:0000313" key="4">
    <source>
        <dbReference type="EMBL" id="KAH3780270.1"/>
    </source>
</evidence>
<keyword evidence="1" id="KW-0677">Repeat</keyword>
<dbReference type="Gene3D" id="1.25.40.20">
    <property type="entry name" value="Ankyrin repeat-containing domain"/>
    <property type="match status" value="1"/>
</dbReference>
<keyword evidence="5" id="KW-1185">Reference proteome</keyword>
<evidence type="ECO:0000256" key="1">
    <source>
        <dbReference type="ARBA" id="ARBA00022737"/>
    </source>
</evidence>
<reference evidence="4" key="1">
    <citation type="journal article" date="2019" name="bioRxiv">
        <title>The Genome of the Zebra Mussel, Dreissena polymorpha: A Resource for Invasive Species Research.</title>
        <authorList>
            <person name="McCartney M.A."/>
            <person name="Auch B."/>
            <person name="Kono T."/>
            <person name="Mallez S."/>
            <person name="Zhang Y."/>
            <person name="Obille A."/>
            <person name="Becker A."/>
            <person name="Abrahante J.E."/>
            <person name="Garbe J."/>
            <person name="Badalamenti J.P."/>
            <person name="Herman A."/>
            <person name="Mangelson H."/>
            <person name="Liachko I."/>
            <person name="Sullivan S."/>
            <person name="Sone E.D."/>
            <person name="Koren S."/>
            <person name="Silverstein K.A.T."/>
            <person name="Beckman K.B."/>
            <person name="Gohl D.M."/>
        </authorList>
    </citation>
    <scope>NUCLEOTIDE SEQUENCE</scope>
    <source>
        <strain evidence="4">Duluth1</strain>
        <tissue evidence="4">Whole animal</tissue>
    </source>
</reference>
<dbReference type="Pfam" id="PF12796">
    <property type="entry name" value="Ank_2"/>
    <property type="match status" value="1"/>
</dbReference>
<reference evidence="4" key="2">
    <citation type="submission" date="2020-11" db="EMBL/GenBank/DDBJ databases">
        <authorList>
            <person name="McCartney M.A."/>
            <person name="Auch B."/>
            <person name="Kono T."/>
            <person name="Mallez S."/>
            <person name="Becker A."/>
            <person name="Gohl D.M."/>
            <person name="Silverstein K.A.T."/>
            <person name="Koren S."/>
            <person name="Bechman K.B."/>
            <person name="Herman A."/>
            <person name="Abrahante J.E."/>
            <person name="Garbe J."/>
        </authorList>
    </citation>
    <scope>NUCLEOTIDE SEQUENCE</scope>
    <source>
        <strain evidence="4">Duluth1</strain>
        <tissue evidence="4">Whole animal</tissue>
    </source>
</reference>
<dbReference type="InterPro" id="IPR036770">
    <property type="entry name" value="Ankyrin_rpt-contain_sf"/>
</dbReference>